<gene>
    <name evidence="2" type="ORF">Clacol_004793</name>
</gene>
<evidence type="ECO:0000313" key="2">
    <source>
        <dbReference type="EMBL" id="GJJ10566.1"/>
    </source>
</evidence>
<comment type="caution">
    <text evidence="2">The sequence shown here is derived from an EMBL/GenBank/DDBJ whole genome shotgun (WGS) entry which is preliminary data.</text>
</comment>
<evidence type="ECO:0000313" key="3">
    <source>
        <dbReference type="Proteomes" id="UP001050691"/>
    </source>
</evidence>
<proteinExistence type="predicted"/>
<evidence type="ECO:0000256" key="1">
    <source>
        <dbReference type="SAM" id="MobiDB-lite"/>
    </source>
</evidence>
<sequence length="156" mass="17492">MSSSNTYPYPSRTQKIQGRYGFALVGNDLCLVQFTSSASSVPQMYEAHIFRHTFVSLFSYMQTSTIPGKCILQLFDNNKDEESSDPYSIPLCHFESDTGIVFVSQDVMARYVQLKDLLCPGIGRDVQRRPVSFRSHSIKTGERPSGASIPFSSMNL</sequence>
<dbReference type="EMBL" id="BPWL01000005">
    <property type="protein sequence ID" value="GJJ10566.1"/>
    <property type="molecule type" value="Genomic_DNA"/>
</dbReference>
<feature type="region of interest" description="Disordered" evidence="1">
    <location>
        <begin position="133"/>
        <end position="156"/>
    </location>
</feature>
<reference evidence="2" key="1">
    <citation type="submission" date="2021-10" db="EMBL/GenBank/DDBJ databases">
        <title>De novo Genome Assembly of Clathrus columnatus (Basidiomycota, Fungi) Using Illumina and Nanopore Sequence Data.</title>
        <authorList>
            <person name="Ogiso-Tanaka E."/>
            <person name="Itagaki H."/>
            <person name="Hosoya T."/>
            <person name="Hosaka K."/>
        </authorList>
    </citation>
    <scope>NUCLEOTIDE SEQUENCE</scope>
    <source>
        <strain evidence="2">MO-923</strain>
    </source>
</reference>
<dbReference type="AlphaFoldDB" id="A0AAV5ADJ5"/>
<dbReference type="Proteomes" id="UP001050691">
    <property type="component" value="Unassembled WGS sequence"/>
</dbReference>
<protein>
    <submittedName>
        <fullName evidence="2">Uncharacterized protein</fullName>
    </submittedName>
</protein>
<name>A0AAV5ADJ5_9AGAM</name>
<keyword evidence="3" id="KW-1185">Reference proteome</keyword>
<accession>A0AAV5ADJ5</accession>
<organism evidence="2 3">
    <name type="scientific">Clathrus columnatus</name>
    <dbReference type="NCBI Taxonomy" id="1419009"/>
    <lineage>
        <taxon>Eukaryota</taxon>
        <taxon>Fungi</taxon>
        <taxon>Dikarya</taxon>
        <taxon>Basidiomycota</taxon>
        <taxon>Agaricomycotina</taxon>
        <taxon>Agaricomycetes</taxon>
        <taxon>Phallomycetidae</taxon>
        <taxon>Phallales</taxon>
        <taxon>Clathraceae</taxon>
        <taxon>Clathrus</taxon>
    </lineage>
</organism>